<reference evidence="1 2" key="1">
    <citation type="journal article" date="2012" name="J. Bacteriol.">
        <title>Complete genome sequence of Nocardia brasiliensis HUJEG-1.</title>
        <authorList>
            <person name="Vera-Cabrera L."/>
            <person name="Ortiz-Lopez R."/>
            <person name="Elizondo-Gonzalez R."/>
            <person name="Perez-Maya A.A."/>
            <person name="Ocampo-Candiani J."/>
        </authorList>
    </citation>
    <scope>NUCLEOTIDE SEQUENCE [LARGE SCALE GENOMIC DNA]</scope>
    <source>
        <strain evidence="2">ATCC 700358</strain>
    </source>
</reference>
<dbReference type="AlphaFoldDB" id="K0EYS0"/>
<protein>
    <submittedName>
        <fullName evidence="1">Uncharacterized protein</fullName>
    </submittedName>
</protein>
<dbReference type="HOGENOM" id="CLU_116224_0_0_11"/>
<keyword evidence="2" id="KW-1185">Reference proteome</keyword>
<proteinExistence type="predicted"/>
<dbReference type="EMBL" id="CP003876">
    <property type="protein sequence ID" value="AFU00651.1"/>
    <property type="molecule type" value="Genomic_DNA"/>
</dbReference>
<dbReference type="Proteomes" id="UP000006304">
    <property type="component" value="Chromosome"/>
</dbReference>
<sequence length="190" mass="21002">MTAQFPDSVLFQGDSFSVTAIDGTGLFDPGAHGLEPKWLHTGCYRGYICSYAIVEQRLVLRDLHIRTEDEPTRLHGVPPEQDGNGSSCHYRGLDIPVTFTGRLLIGTDVIPNRPYLNMGFSPAWIYEQVYDLTLRDGELLTAQDCSAAVAATRAEIITTATNPAPGESTGDWITRTFSLTYDYSWPGRPE</sequence>
<evidence type="ECO:0000313" key="1">
    <source>
        <dbReference type="EMBL" id="AFU00651.1"/>
    </source>
</evidence>
<organism evidence="1 2">
    <name type="scientific">Nocardia brasiliensis (strain ATCC 700358 / HUJEG-1)</name>
    <dbReference type="NCBI Taxonomy" id="1133849"/>
    <lineage>
        <taxon>Bacteria</taxon>
        <taxon>Bacillati</taxon>
        <taxon>Actinomycetota</taxon>
        <taxon>Actinomycetes</taxon>
        <taxon>Mycobacteriales</taxon>
        <taxon>Nocardiaceae</taxon>
        <taxon>Nocardia</taxon>
    </lineage>
</organism>
<name>K0EYS0_NOCB7</name>
<accession>K0EYS0</accession>
<dbReference type="eggNOG" id="ENOG50334BM">
    <property type="taxonomic scope" value="Bacteria"/>
</dbReference>
<gene>
    <name evidence="1" type="ORF">O3I_013450</name>
</gene>
<dbReference type="KEGG" id="nbr:O3I_013450"/>
<evidence type="ECO:0000313" key="2">
    <source>
        <dbReference type="Proteomes" id="UP000006304"/>
    </source>
</evidence>